<keyword evidence="4" id="KW-1185">Reference proteome</keyword>
<feature type="domain" description="Fatty acid desaturase" evidence="2">
    <location>
        <begin position="81"/>
        <end position="313"/>
    </location>
</feature>
<evidence type="ECO:0000313" key="4">
    <source>
        <dbReference type="Proteomes" id="UP000516072"/>
    </source>
</evidence>
<gene>
    <name evidence="3" type="ORF">NSCAC_1092</name>
</gene>
<dbReference type="Pfam" id="PF00487">
    <property type="entry name" value="FA_desaturase"/>
    <property type="match status" value="1"/>
</dbReference>
<name>A0A7G1Q9X1_9GAMM</name>
<keyword evidence="1" id="KW-0472">Membrane</keyword>
<evidence type="ECO:0000256" key="1">
    <source>
        <dbReference type="SAM" id="Phobius"/>
    </source>
</evidence>
<feature type="transmembrane region" description="Helical" evidence="1">
    <location>
        <begin position="211"/>
        <end position="227"/>
    </location>
</feature>
<dbReference type="GO" id="GO:0006629">
    <property type="term" value="P:lipid metabolic process"/>
    <property type="evidence" value="ECO:0007669"/>
    <property type="project" value="InterPro"/>
</dbReference>
<dbReference type="RefSeq" id="WP_197743820.1">
    <property type="nucleotide sequence ID" value="NZ_LR778175.1"/>
</dbReference>
<organism evidence="3 4">
    <name type="scientific">Candidatus Nitrosacidococcus tergens</name>
    <dbReference type="NCBI Taxonomy" id="553981"/>
    <lineage>
        <taxon>Bacteria</taxon>
        <taxon>Pseudomonadati</taxon>
        <taxon>Pseudomonadota</taxon>
        <taxon>Gammaproteobacteria</taxon>
        <taxon>Chromatiales</taxon>
        <taxon>Chromatiaceae</taxon>
        <taxon>Candidatus Nitrosacidococcus</taxon>
    </lineage>
</organism>
<feature type="transmembrane region" description="Helical" evidence="1">
    <location>
        <begin position="71"/>
        <end position="90"/>
    </location>
</feature>
<dbReference type="Proteomes" id="UP000516072">
    <property type="component" value="Chromosome"/>
</dbReference>
<keyword evidence="1" id="KW-1133">Transmembrane helix</keyword>
<dbReference type="CDD" id="cd03510">
    <property type="entry name" value="Rhizobitoxine-FADS-like"/>
    <property type="match status" value="1"/>
</dbReference>
<evidence type="ECO:0000259" key="2">
    <source>
        <dbReference type="Pfam" id="PF00487"/>
    </source>
</evidence>
<keyword evidence="1" id="KW-0812">Transmembrane</keyword>
<dbReference type="EMBL" id="LR778175">
    <property type="protein sequence ID" value="CAB1276286.1"/>
    <property type="molecule type" value="Genomic_DNA"/>
</dbReference>
<evidence type="ECO:0000313" key="3">
    <source>
        <dbReference type="EMBL" id="CAB1276286.1"/>
    </source>
</evidence>
<feature type="transmembrane region" description="Helical" evidence="1">
    <location>
        <begin position="45"/>
        <end position="65"/>
    </location>
</feature>
<protein>
    <submittedName>
        <fullName evidence="3">Putative Fatty acid desaturase</fullName>
    </submittedName>
</protein>
<dbReference type="InterPro" id="IPR005804">
    <property type="entry name" value="FA_desaturase_dom"/>
</dbReference>
<dbReference type="KEGG" id="ntg:NSCAC_1092"/>
<reference evidence="3 4" key="1">
    <citation type="submission" date="2020-03" db="EMBL/GenBank/DDBJ databases">
        <authorList>
            <person name="Picone N."/>
        </authorList>
    </citation>
    <scope>NUCLEOTIDE SEQUENCE [LARGE SCALE GENOMIC DNA]</scope>
    <source>
        <strain evidence="3">NSCAC1</strain>
    </source>
</reference>
<proteinExistence type="predicted"/>
<sequence length="345" mass="39391">MITTKNIDTSEKKLDPIKSSRLPKGYVPSPELKNQLRELMQTNPWISIAAYIMDWGIIVGVATISWWVFSILGIGITPLFIYLIAALIIASRQKGLENMIHEASHTNLTRNRKLNDTICYWAGAMWLHPGLTLEDERKDHVEGHHGFFWDPVRDPKYRGHKSSGLNDLPQKTKWSAIYILVRALARSYRWKLFSIIKGGSLLKPARSSYEMARRIVVILTIVALAYLGLFTPFILYFFIPAILFLPIVSFIAQMSEHAGAIGDTEFDKTRNKLGFIQEYFFHPHGDGYHLVHHLYAGIPHHQLKNAHNLLMQDPVYRAGNHCYALGLFPSKNRSVLSDLVRTESI</sequence>
<dbReference type="AlphaFoldDB" id="A0A7G1Q9X1"/>
<accession>A0A7G1Q9X1</accession>